<dbReference type="GO" id="GO:0032259">
    <property type="term" value="P:methylation"/>
    <property type="evidence" value="ECO:0007669"/>
    <property type="project" value="UniProtKB-KW"/>
</dbReference>
<dbReference type="AlphaFoldDB" id="J5E6J4"/>
<name>J5E6J4_9MYCO</name>
<dbReference type="InterPro" id="IPR029063">
    <property type="entry name" value="SAM-dependent_MTases_sf"/>
</dbReference>
<dbReference type="STRING" id="1041522.GCA_002105755_05023"/>
<sequence length="292" mass="32409">MMAAFDDGVRAKLDANMRNWDARAPIHAQSRFYGIGSRDPVSWFAPFEWRDLGPLVDREIVHLQCHLGTETMAFARKGAMTTGLDFSSASVREARQIACQFGLSIDYVCADVYDAVDALGAQRFDIAYTGKGALCYLPDLPAWADTVTRLLRPGGFLYVVEFHPLLNALGPTQKPGLPDDLTIRHDYLGGRGPVERDSAHSYTDGPPLRGPTRHYEWPHGLGEVVTAIARAGLVIESVTETDLLPWPRWPRMVRTDDGWWTLPPSEPTFPVMYGLKATKPDPTNLTVRLGDS</sequence>
<gene>
    <name evidence="2" type="ORF">MCOL_V215374</name>
</gene>
<evidence type="ECO:0000313" key="2">
    <source>
        <dbReference type="EMBL" id="EJO88321.1"/>
    </source>
</evidence>
<dbReference type="EMBL" id="AFVW02000004">
    <property type="protein sequence ID" value="EJO88321.1"/>
    <property type="molecule type" value="Genomic_DNA"/>
</dbReference>
<dbReference type="eggNOG" id="COG0500">
    <property type="taxonomic scope" value="Bacteria"/>
</dbReference>
<dbReference type="CDD" id="cd02440">
    <property type="entry name" value="AdoMet_MTases"/>
    <property type="match status" value="1"/>
</dbReference>
<organism evidence="2 3">
    <name type="scientific">Mycobacterium colombiense CECT 3035</name>
    <dbReference type="NCBI Taxonomy" id="1041522"/>
    <lineage>
        <taxon>Bacteria</taxon>
        <taxon>Bacillati</taxon>
        <taxon>Actinomycetota</taxon>
        <taxon>Actinomycetes</taxon>
        <taxon>Mycobacteriales</taxon>
        <taxon>Mycobacteriaceae</taxon>
        <taxon>Mycobacterium</taxon>
        <taxon>Mycobacterium avium complex (MAC)</taxon>
    </lineage>
</organism>
<protein>
    <submittedName>
        <fullName evidence="2">Methyltransferase type 12</fullName>
    </submittedName>
</protein>
<dbReference type="Proteomes" id="UP000006455">
    <property type="component" value="Unassembled WGS sequence"/>
</dbReference>
<proteinExistence type="predicted"/>
<dbReference type="SUPFAM" id="SSF53335">
    <property type="entry name" value="S-adenosyl-L-methionine-dependent methyltransferases"/>
    <property type="match status" value="1"/>
</dbReference>
<dbReference type="InterPro" id="IPR041698">
    <property type="entry name" value="Methyltransf_25"/>
</dbReference>
<evidence type="ECO:0000313" key="3">
    <source>
        <dbReference type="Proteomes" id="UP000006455"/>
    </source>
</evidence>
<dbReference type="Gene3D" id="3.40.50.150">
    <property type="entry name" value="Vaccinia Virus protein VP39"/>
    <property type="match status" value="1"/>
</dbReference>
<evidence type="ECO:0000259" key="1">
    <source>
        <dbReference type="Pfam" id="PF13649"/>
    </source>
</evidence>
<feature type="domain" description="Methyltransferase" evidence="1">
    <location>
        <begin position="61"/>
        <end position="155"/>
    </location>
</feature>
<keyword evidence="2" id="KW-0808">Transferase</keyword>
<reference evidence="2 3" key="1">
    <citation type="journal article" date="2011" name="J. Bacteriol.">
        <title>Genome sequence of the Mycobacterium colombiense type strain, CECT 3035.</title>
        <authorList>
            <person name="Gonzalez-Perez M."/>
            <person name="Murcia M.I."/>
            <person name="Landsman D."/>
            <person name="Jordan I.K."/>
            <person name="Marino-Ramirez L."/>
        </authorList>
    </citation>
    <scope>NUCLEOTIDE SEQUENCE [LARGE SCALE GENOMIC DNA]</scope>
    <source>
        <strain evidence="2 3">CECT 3035</strain>
    </source>
</reference>
<dbReference type="Pfam" id="PF13649">
    <property type="entry name" value="Methyltransf_25"/>
    <property type="match status" value="1"/>
</dbReference>
<comment type="caution">
    <text evidence="2">The sequence shown here is derived from an EMBL/GenBank/DDBJ whole genome shotgun (WGS) entry which is preliminary data.</text>
</comment>
<keyword evidence="2" id="KW-0489">Methyltransferase</keyword>
<dbReference type="GO" id="GO:0008168">
    <property type="term" value="F:methyltransferase activity"/>
    <property type="evidence" value="ECO:0007669"/>
    <property type="project" value="UniProtKB-KW"/>
</dbReference>
<accession>J5E6J4</accession>